<dbReference type="GO" id="GO:0004674">
    <property type="term" value="F:protein serine/threonine kinase activity"/>
    <property type="evidence" value="ECO:0007669"/>
    <property type="project" value="UniProtKB-KW"/>
</dbReference>
<dbReference type="GO" id="GO:0000077">
    <property type="term" value="P:DNA damage checkpoint signaling"/>
    <property type="evidence" value="ECO:0007669"/>
    <property type="project" value="TreeGrafter"/>
</dbReference>
<dbReference type="GO" id="GO:0006281">
    <property type="term" value="P:DNA repair"/>
    <property type="evidence" value="ECO:0007669"/>
    <property type="project" value="TreeGrafter"/>
</dbReference>
<sequence length="142" mass="15625">TNAVWCMTGHMLGLGDRHGENIMIDQVSGETVHVDFGCLFDRGLTLEVPEKVPFRLTQNVVDSFGVAGVEGAFRRSAETTLAALDEATLEALKVPTPRDFYELLGFDIDFENPVRGSLAPGALEADDIKAAYRRLQKYTHPD</sequence>
<name>A0A6A0AGW7_HAELA</name>
<evidence type="ECO:0000256" key="1">
    <source>
        <dbReference type="ARBA" id="ARBA00004123"/>
    </source>
</evidence>
<dbReference type="EMBL" id="BLLF01006047">
    <property type="protein sequence ID" value="GFH31898.1"/>
    <property type="molecule type" value="Genomic_DNA"/>
</dbReference>
<feature type="non-terminal residue" evidence="6">
    <location>
        <position position="1"/>
    </location>
</feature>
<dbReference type="Gene3D" id="1.10.1070.11">
    <property type="entry name" value="Phosphatidylinositol 3-/4-kinase, catalytic domain"/>
    <property type="match status" value="1"/>
</dbReference>
<dbReference type="GO" id="GO:0005634">
    <property type="term" value="C:nucleus"/>
    <property type="evidence" value="ECO:0007669"/>
    <property type="project" value="UniProtKB-SubCell"/>
</dbReference>
<dbReference type="Pfam" id="PF00454">
    <property type="entry name" value="PI3_PI4_kinase"/>
    <property type="match status" value="1"/>
</dbReference>
<protein>
    <recommendedName>
        <fullName evidence="5">PI3K/PI4K catalytic domain-containing protein</fullName>
    </recommendedName>
</protein>
<dbReference type="InterPro" id="IPR011009">
    <property type="entry name" value="Kinase-like_dom_sf"/>
</dbReference>
<dbReference type="PANTHER" id="PTHR11139:SF69">
    <property type="entry name" value="SERINE_THREONINE-PROTEIN KINASE ATR"/>
    <property type="match status" value="1"/>
</dbReference>
<proteinExistence type="predicted"/>
<evidence type="ECO:0000256" key="3">
    <source>
        <dbReference type="ARBA" id="ARBA00022763"/>
    </source>
</evidence>
<keyword evidence="3" id="KW-0227">DNA damage</keyword>
<accession>A0A6A0AGW7</accession>
<keyword evidence="7" id="KW-1185">Reference proteome</keyword>
<dbReference type="Proteomes" id="UP000485058">
    <property type="component" value="Unassembled WGS sequence"/>
</dbReference>
<feature type="domain" description="PI3K/PI4K catalytic" evidence="5">
    <location>
        <begin position="1"/>
        <end position="142"/>
    </location>
</feature>
<dbReference type="SUPFAM" id="SSF46565">
    <property type="entry name" value="Chaperone J-domain"/>
    <property type="match status" value="1"/>
</dbReference>
<keyword evidence="2" id="KW-0418">Kinase</keyword>
<dbReference type="CDD" id="cd06257">
    <property type="entry name" value="DnaJ"/>
    <property type="match status" value="1"/>
</dbReference>
<comment type="subcellular location">
    <subcellularLocation>
        <location evidence="1">Nucleus</location>
    </subcellularLocation>
</comment>
<organism evidence="6 7">
    <name type="scientific">Haematococcus lacustris</name>
    <name type="common">Green alga</name>
    <name type="synonym">Haematococcus pluvialis</name>
    <dbReference type="NCBI Taxonomy" id="44745"/>
    <lineage>
        <taxon>Eukaryota</taxon>
        <taxon>Viridiplantae</taxon>
        <taxon>Chlorophyta</taxon>
        <taxon>core chlorophytes</taxon>
        <taxon>Chlorophyceae</taxon>
        <taxon>CS clade</taxon>
        <taxon>Chlamydomonadales</taxon>
        <taxon>Haematococcaceae</taxon>
        <taxon>Haematococcus</taxon>
    </lineage>
</organism>
<evidence type="ECO:0000313" key="7">
    <source>
        <dbReference type="Proteomes" id="UP000485058"/>
    </source>
</evidence>
<dbReference type="InterPro" id="IPR050517">
    <property type="entry name" value="DDR_Repair_Kinase"/>
</dbReference>
<dbReference type="AlphaFoldDB" id="A0A6A0AGW7"/>
<reference evidence="6 7" key="1">
    <citation type="submission" date="2020-02" db="EMBL/GenBank/DDBJ databases">
        <title>Draft genome sequence of Haematococcus lacustris strain NIES-144.</title>
        <authorList>
            <person name="Morimoto D."/>
            <person name="Nakagawa S."/>
            <person name="Yoshida T."/>
            <person name="Sawayama S."/>
        </authorList>
    </citation>
    <scope>NUCLEOTIDE SEQUENCE [LARGE SCALE GENOMIC DNA]</scope>
    <source>
        <strain evidence="6 7">NIES-144</strain>
    </source>
</reference>
<evidence type="ECO:0000313" key="6">
    <source>
        <dbReference type="EMBL" id="GFH31898.1"/>
    </source>
</evidence>
<evidence type="ECO:0000256" key="4">
    <source>
        <dbReference type="ARBA" id="ARBA00023242"/>
    </source>
</evidence>
<dbReference type="InterPro" id="IPR036869">
    <property type="entry name" value="J_dom_sf"/>
</dbReference>
<dbReference type="GO" id="GO:0005694">
    <property type="term" value="C:chromosome"/>
    <property type="evidence" value="ECO:0007669"/>
    <property type="project" value="TreeGrafter"/>
</dbReference>
<gene>
    <name evidence="6" type="ORF">HaLaN_31025</name>
</gene>
<dbReference type="GO" id="GO:0000723">
    <property type="term" value="P:telomere maintenance"/>
    <property type="evidence" value="ECO:0007669"/>
    <property type="project" value="TreeGrafter"/>
</dbReference>
<keyword evidence="2" id="KW-0808">Transferase</keyword>
<dbReference type="InterPro" id="IPR000403">
    <property type="entry name" value="PI3/4_kinase_cat_dom"/>
</dbReference>
<comment type="caution">
    <text evidence="6">The sequence shown here is derived from an EMBL/GenBank/DDBJ whole genome shotgun (WGS) entry which is preliminary data.</text>
</comment>
<dbReference type="PROSITE" id="PS50290">
    <property type="entry name" value="PI3_4_KINASE_3"/>
    <property type="match status" value="1"/>
</dbReference>
<keyword evidence="2" id="KW-0723">Serine/threonine-protein kinase</keyword>
<dbReference type="InterPro" id="IPR001623">
    <property type="entry name" value="DnaJ_domain"/>
</dbReference>
<dbReference type="SUPFAM" id="SSF56112">
    <property type="entry name" value="Protein kinase-like (PK-like)"/>
    <property type="match status" value="1"/>
</dbReference>
<evidence type="ECO:0000259" key="5">
    <source>
        <dbReference type="PROSITE" id="PS50290"/>
    </source>
</evidence>
<dbReference type="PANTHER" id="PTHR11139">
    <property type="entry name" value="ATAXIA TELANGIECTASIA MUTATED ATM -RELATED"/>
    <property type="match status" value="1"/>
</dbReference>
<evidence type="ECO:0000256" key="2">
    <source>
        <dbReference type="ARBA" id="ARBA00022527"/>
    </source>
</evidence>
<dbReference type="InterPro" id="IPR036940">
    <property type="entry name" value="PI3/4_kinase_cat_sf"/>
</dbReference>
<keyword evidence="4" id="KW-0539">Nucleus</keyword>
<feature type="non-terminal residue" evidence="6">
    <location>
        <position position="142"/>
    </location>
</feature>